<name>A0ABD2NYR6_9CUCU</name>
<dbReference type="EMBL" id="JABFTP020000165">
    <property type="protein sequence ID" value="KAL3283860.1"/>
    <property type="molecule type" value="Genomic_DNA"/>
</dbReference>
<dbReference type="AlphaFoldDB" id="A0ABD2NYR6"/>
<organism evidence="1 2">
    <name type="scientific">Cryptolaemus montrouzieri</name>
    <dbReference type="NCBI Taxonomy" id="559131"/>
    <lineage>
        <taxon>Eukaryota</taxon>
        <taxon>Metazoa</taxon>
        <taxon>Ecdysozoa</taxon>
        <taxon>Arthropoda</taxon>
        <taxon>Hexapoda</taxon>
        <taxon>Insecta</taxon>
        <taxon>Pterygota</taxon>
        <taxon>Neoptera</taxon>
        <taxon>Endopterygota</taxon>
        <taxon>Coleoptera</taxon>
        <taxon>Polyphaga</taxon>
        <taxon>Cucujiformia</taxon>
        <taxon>Coccinelloidea</taxon>
        <taxon>Coccinellidae</taxon>
        <taxon>Scymninae</taxon>
        <taxon>Scymnini</taxon>
        <taxon>Cryptolaemus</taxon>
    </lineage>
</organism>
<evidence type="ECO:0000313" key="2">
    <source>
        <dbReference type="Proteomes" id="UP001516400"/>
    </source>
</evidence>
<proteinExistence type="predicted"/>
<sequence length="147" mass="16790">MINVSRAYIVQRSALLRDLDEVRKEDNDTSITESYVIKKISSNQNKAAYKIINSEFNLKSKSKYPTNFTDDENEIIGSREDAANAFNDYFMESIDELAGPSNPSSSIPQSRYNSSDSIFLKPLFESDTLNLIYASGRKRFCTLRWGF</sequence>
<dbReference type="Proteomes" id="UP001516400">
    <property type="component" value="Unassembled WGS sequence"/>
</dbReference>
<reference evidence="1 2" key="1">
    <citation type="journal article" date="2021" name="BMC Biol.">
        <title>Horizontally acquired antibacterial genes associated with adaptive radiation of ladybird beetles.</title>
        <authorList>
            <person name="Li H.S."/>
            <person name="Tang X.F."/>
            <person name="Huang Y.H."/>
            <person name="Xu Z.Y."/>
            <person name="Chen M.L."/>
            <person name="Du X.Y."/>
            <person name="Qiu B.Y."/>
            <person name="Chen P.T."/>
            <person name="Zhang W."/>
            <person name="Slipinski A."/>
            <person name="Escalona H.E."/>
            <person name="Waterhouse R.M."/>
            <person name="Zwick A."/>
            <person name="Pang H."/>
        </authorList>
    </citation>
    <scope>NUCLEOTIDE SEQUENCE [LARGE SCALE GENOMIC DNA]</scope>
    <source>
        <strain evidence="1">SYSU2018</strain>
    </source>
</reference>
<gene>
    <name evidence="1" type="ORF">HHI36_018029</name>
</gene>
<accession>A0ABD2NYR6</accession>
<evidence type="ECO:0000313" key="1">
    <source>
        <dbReference type="EMBL" id="KAL3283860.1"/>
    </source>
</evidence>
<protein>
    <submittedName>
        <fullName evidence="1">Uncharacterized protein</fullName>
    </submittedName>
</protein>
<comment type="caution">
    <text evidence="1">The sequence shown here is derived from an EMBL/GenBank/DDBJ whole genome shotgun (WGS) entry which is preliminary data.</text>
</comment>
<keyword evidence="2" id="KW-1185">Reference proteome</keyword>